<evidence type="ECO:0000313" key="2">
    <source>
        <dbReference type="Proteomes" id="UP000190105"/>
    </source>
</evidence>
<dbReference type="STRING" id="1147123.SAMN05443428_11458"/>
<keyword evidence="2" id="KW-1185">Reference proteome</keyword>
<dbReference type="OrthoDB" id="358393at2"/>
<dbReference type="Proteomes" id="UP000190105">
    <property type="component" value="Unassembled WGS sequence"/>
</dbReference>
<dbReference type="AlphaFoldDB" id="A0A1T4XWT5"/>
<dbReference type="Pfam" id="PF16161">
    <property type="entry name" value="DUF4867"/>
    <property type="match status" value="1"/>
</dbReference>
<reference evidence="2" key="1">
    <citation type="submission" date="2017-02" db="EMBL/GenBank/DDBJ databases">
        <authorList>
            <person name="Varghese N."/>
            <person name="Submissions S."/>
        </authorList>
    </citation>
    <scope>NUCLEOTIDE SEQUENCE [LARGE SCALE GENOMIC DNA]</scope>
    <source>
        <strain evidence="2">USBA 833</strain>
    </source>
</reference>
<gene>
    <name evidence="1" type="ORF">SAMN05443428_11458</name>
</gene>
<accession>A0A1T4XWT5</accession>
<sequence>MEKEGIKIHDIKSLEFKKYGRIIEGYDFKEAIEYLEYKTQIPAEGNIYVASDENLEKLRIKKQIQKFFYGDIDVQFGYCNGKNSKLNALEYHKSSEIDVAATDMILLLGDIRDIVNNSYETKNVEAFFINKGTAIELYSTTLHFSPIKTFKDGFKCIVILPKGTNMSLTEEINLCDEESKILFARNKWLLCHEDNKRLIDRGAYIGLKGENIEIIL</sequence>
<dbReference type="InterPro" id="IPR032358">
    <property type="entry name" value="DUF4867"/>
</dbReference>
<evidence type="ECO:0000313" key="1">
    <source>
        <dbReference type="EMBL" id="SKA93668.1"/>
    </source>
</evidence>
<proteinExistence type="predicted"/>
<dbReference type="RefSeq" id="WP_078696980.1">
    <property type="nucleotide sequence ID" value="NZ_FUYH01000014.1"/>
</dbReference>
<dbReference type="EMBL" id="FUYH01000014">
    <property type="protein sequence ID" value="SKA93668.1"/>
    <property type="molecule type" value="Genomic_DNA"/>
</dbReference>
<name>A0A1T4XWT5_9CLOT</name>
<organism evidence="1 2">
    <name type="scientific">Caloramator quimbayensis</name>
    <dbReference type="NCBI Taxonomy" id="1147123"/>
    <lineage>
        <taxon>Bacteria</taxon>
        <taxon>Bacillati</taxon>
        <taxon>Bacillota</taxon>
        <taxon>Clostridia</taxon>
        <taxon>Eubacteriales</taxon>
        <taxon>Clostridiaceae</taxon>
        <taxon>Caloramator</taxon>
    </lineage>
</organism>
<protein>
    <recommendedName>
        <fullName evidence="3">DUF4867 domain-containing protein</fullName>
    </recommendedName>
</protein>
<evidence type="ECO:0008006" key="3">
    <source>
        <dbReference type="Google" id="ProtNLM"/>
    </source>
</evidence>